<comment type="caution">
    <text evidence="7">The sequence shown here is derived from an EMBL/GenBank/DDBJ whole genome shotgun (WGS) entry which is preliminary data.</text>
</comment>
<dbReference type="PANTHER" id="PTHR43687">
    <property type="entry name" value="ADENYLYLSULFATE REDUCTASE, BETA SUBUNIT"/>
    <property type="match status" value="1"/>
</dbReference>
<dbReference type="RefSeq" id="WP_264373213.1">
    <property type="nucleotide sequence ID" value="NZ_JAGSND010000003.1"/>
</dbReference>
<dbReference type="InterPro" id="IPR017900">
    <property type="entry name" value="4Fe4S_Fe_S_CS"/>
</dbReference>
<evidence type="ECO:0000256" key="4">
    <source>
        <dbReference type="ARBA" id="ARBA00023014"/>
    </source>
</evidence>
<feature type="domain" description="4Fe-4S ferredoxin-type" evidence="6">
    <location>
        <begin position="36"/>
        <end position="65"/>
    </location>
</feature>
<accession>A0A8J8B0X1</accession>
<dbReference type="AlphaFoldDB" id="A0A8J8B0X1"/>
<sequence length="155" mass="17274">MPAFKIGKMVMRSLFKKPATLMYPVIPREWQERTRGHIENEIDSCIFCGICQKKCPTNALVVDRAKKSWTIERMQCIQCSCCVEVCPKKCLTNENTYTTPSTEKVVDTYVASPTEPKAEVPKAPAAPKAAEAPKAPETPEAPKEEAVKQEEAKAE</sequence>
<dbReference type="InterPro" id="IPR017896">
    <property type="entry name" value="4Fe4S_Fe-S-bd"/>
</dbReference>
<evidence type="ECO:0000259" key="6">
    <source>
        <dbReference type="PROSITE" id="PS51379"/>
    </source>
</evidence>
<keyword evidence="2" id="KW-0479">Metal-binding</keyword>
<evidence type="ECO:0000256" key="3">
    <source>
        <dbReference type="ARBA" id="ARBA00023004"/>
    </source>
</evidence>
<dbReference type="GO" id="GO:0051539">
    <property type="term" value="F:4 iron, 4 sulfur cluster binding"/>
    <property type="evidence" value="ECO:0007669"/>
    <property type="project" value="UniProtKB-KW"/>
</dbReference>
<reference evidence="7" key="2">
    <citation type="submission" date="2021-04" db="EMBL/GenBank/DDBJ databases">
        <authorList>
            <person name="Liu J."/>
        </authorList>
    </citation>
    <scope>NUCLEOTIDE SEQUENCE</scope>
    <source>
        <strain evidence="7">BAD-6</strain>
    </source>
</reference>
<name>A0A8J8B0X1_9FIRM</name>
<evidence type="ECO:0000313" key="7">
    <source>
        <dbReference type="EMBL" id="MBR0597609.1"/>
    </source>
</evidence>
<dbReference type="PROSITE" id="PS00198">
    <property type="entry name" value="4FE4S_FER_1"/>
    <property type="match status" value="2"/>
</dbReference>
<dbReference type="PROSITE" id="PS51379">
    <property type="entry name" value="4FE4S_FER_2"/>
    <property type="match status" value="2"/>
</dbReference>
<evidence type="ECO:0000313" key="8">
    <source>
        <dbReference type="Proteomes" id="UP000675664"/>
    </source>
</evidence>
<keyword evidence="3" id="KW-0408">Iron</keyword>
<protein>
    <submittedName>
        <fullName evidence="7">4Fe-4S dicluster domain-containing protein</fullName>
    </submittedName>
</protein>
<evidence type="ECO:0000256" key="1">
    <source>
        <dbReference type="ARBA" id="ARBA00022485"/>
    </source>
</evidence>
<organism evidence="7 8">
    <name type="scientific">Sinanaerobacter chloroacetimidivorans</name>
    <dbReference type="NCBI Taxonomy" id="2818044"/>
    <lineage>
        <taxon>Bacteria</taxon>
        <taxon>Bacillati</taxon>
        <taxon>Bacillota</taxon>
        <taxon>Clostridia</taxon>
        <taxon>Peptostreptococcales</taxon>
        <taxon>Anaerovoracaceae</taxon>
        <taxon>Sinanaerobacter</taxon>
    </lineage>
</organism>
<proteinExistence type="predicted"/>
<keyword evidence="8" id="KW-1185">Reference proteome</keyword>
<dbReference type="InterPro" id="IPR050572">
    <property type="entry name" value="Fe-S_Ferredoxin"/>
</dbReference>
<dbReference type="Proteomes" id="UP000675664">
    <property type="component" value="Unassembled WGS sequence"/>
</dbReference>
<dbReference type="PANTHER" id="PTHR43687:SF1">
    <property type="entry name" value="FERREDOXIN III"/>
    <property type="match status" value="1"/>
</dbReference>
<feature type="compositionally biased region" description="Low complexity" evidence="5">
    <location>
        <begin position="121"/>
        <end position="135"/>
    </location>
</feature>
<gene>
    <name evidence="7" type="ORF">KCX82_06985</name>
</gene>
<evidence type="ECO:0000256" key="2">
    <source>
        <dbReference type="ARBA" id="ARBA00022723"/>
    </source>
</evidence>
<dbReference type="Gene3D" id="3.30.70.3270">
    <property type="match status" value="1"/>
</dbReference>
<evidence type="ECO:0000256" key="5">
    <source>
        <dbReference type="SAM" id="MobiDB-lite"/>
    </source>
</evidence>
<dbReference type="EMBL" id="JAGSND010000003">
    <property type="protein sequence ID" value="MBR0597609.1"/>
    <property type="molecule type" value="Genomic_DNA"/>
</dbReference>
<reference evidence="7" key="1">
    <citation type="submission" date="2021-04" db="EMBL/GenBank/DDBJ databases">
        <title>Sinoanaerobacter chloroacetimidivorans sp. nov., an obligate anaerobic bacterium isolated from anaerobic sludge.</title>
        <authorList>
            <person name="Bao Y."/>
        </authorList>
    </citation>
    <scope>NUCLEOTIDE SEQUENCE</scope>
    <source>
        <strain evidence="7">BAD-6</strain>
    </source>
</reference>
<keyword evidence="4" id="KW-0411">Iron-sulfur</keyword>
<feature type="compositionally biased region" description="Basic and acidic residues" evidence="5">
    <location>
        <begin position="140"/>
        <end position="155"/>
    </location>
</feature>
<dbReference type="Pfam" id="PF12838">
    <property type="entry name" value="Fer4_7"/>
    <property type="match status" value="1"/>
</dbReference>
<keyword evidence="1" id="KW-0004">4Fe-4S</keyword>
<feature type="domain" description="4Fe-4S ferredoxin-type" evidence="6">
    <location>
        <begin position="67"/>
        <end position="96"/>
    </location>
</feature>
<dbReference type="GO" id="GO:0046872">
    <property type="term" value="F:metal ion binding"/>
    <property type="evidence" value="ECO:0007669"/>
    <property type="project" value="UniProtKB-KW"/>
</dbReference>
<dbReference type="SUPFAM" id="SSF46548">
    <property type="entry name" value="alpha-helical ferredoxin"/>
    <property type="match status" value="1"/>
</dbReference>
<feature type="region of interest" description="Disordered" evidence="5">
    <location>
        <begin position="108"/>
        <end position="155"/>
    </location>
</feature>